<protein>
    <submittedName>
        <fullName evidence="2">Uncharacterized protein</fullName>
    </submittedName>
</protein>
<proteinExistence type="predicted"/>
<name>A0A917QPM1_9ACTN</name>
<reference evidence="2" key="2">
    <citation type="submission" date="2020-09" db="EMBL/GenBank/DDBJ databases">
        <authorList>
            <person name="Sun Q."/>
            <person name="Ohkuma M."/>
        </authorList>
    </citation>
    <scope>NUCLEOTIDE SEQUENCE</scope>
    <source>
        <strain evidence="2">JCM 13064</strain>
    </source>
</reference>
<evidence type="ECO:0000256" key="1">
    <source>
        <dbReference type="SAM" id="MobiDB-lite"/>
    </source>
</evidence>
<dbReference type="EMBL" id="BMNT01000001">
    <property type="protein sequence ID" value="GGK61773.1"/>
    <property type="molecule type" value="Genomic_DNA"/>
</dbReference>
<accession>A0A917QPM1</accession>
<evidence type="ECO:0000313" key="3">
    <source>
        <dbReference type="Proteomes" id="UP000645217"/>
    </source>
</evidence>
<comment type="caution">
    <text evidence="2">The sequence shown here is derived from an EMBL/GenBank/DDBJ whole genome shotgun (WGS) entry which is preliminary data.</text>
</comment>
<keyword evidence="3" id="KW-1185">Reference proteome</keyword>
<reference evidence="2" key="1">
    <citation type="journal article" date="2014" name="Int. J. Syst. Evol. Microbiol.">
        <title>Complete genome sequence of Corynebacterium casei LMG S-19264T (=DSM 44701T), isolated from a smear-ripened cheese.</title>
        <authorList>
            <consortium name="US DOE Joint Genome Institute (JGI-PGF)"/>
            <person name="Walter F."/>
            <person name="Albersmeier A."/>
            <person name="Kalinowski J."/>
            <person name="Ruckert C."/>
        </authorList>
    </citation>
    <scope>NUCLEOTIDE SEQUENCE</scope>
    <source>
        <strain evidence="2">JCM 13064</strain>
    </source>
</reference>
<dbReference type="AlphaFoldDB" id="A0A917QPM1"/>
<dbReference type="Proteomes" id="UP000645217">
    <property type="component" value="Unassembled WGS sequence"/>
</dbReference>
<feature type="region of interest" description="Disordered" evidence="1">
    <location>
        <begin position="39"/>
        <end position="62"/>
    </location>
</feature>
<evidence type="ECO:0000313" key="2">
    <source>
        <dbReference type="EMBL" id="GGK61773.1"/>
    </source>
</evidence>
<sequence>MADQSAILQCSPQRCEECGEDFSMKDLCPRAGSGPLPCPWRTASNSTTAPPADGEQTGDGHA</sequence>
<gene>
    <name evidence="2" type="ORF">GCM10007964_01180</name>
</gene>
<organism evidence="2 3">
    <name type="scientific">Sphaerisporangium melleum</name>
    <dbReference type="NCBI Taxonomy" id="321316"/>
    <lineage>
        <taxon>Bacteria</taxon>
        <taxon>Bacillati</taxon>
        <taxon>Actinomycetota</taxon>
        <taxon>Actinomycetes</taxon>
        <taxon>Streptosporangiales</taxon>
        <taxon>Streptosporangiaceae</taxon>
        <taxon>Sphaerisporangium</taxon>
    </lineage>
</organism>